<dbReference type="Proteomes" id="UP000332933">
    <property type="component" value="Unassembled WGS sequence"/>
</dbReference>
<evidence type="ECO:0000256" key="1">
    <source>
        <dbReference type="SAM" id="SignalP"/>
    </source>
</evidence>
<dbReference type="EMBL" id="CAADRA010005137">
    <property type="protein sequence ID" value="VFT85754.1"/>
    <property type="molecule type" value="Genomic_DNA"/>
</dbReference>
<dbReference type="EMBL" id="VJMH01005116">
    <property type="protein sequence ID" value="KAF0700601.1"/>
    <property type="molecule type" value="Genomic_DNA"/>
</dbReference>
<keyword evidence="4" id="KW-1185">Reference proteome</keyword>
<evidence type="ECO:0000313" key="2">
    <source>
        <dbReference type="EMBL" id="KAF0700601.1"/>
    </source>
</evidence>
<sequence>MKTSSIAFVAALVASVYAQDNSTSTTDGGSDENTIMKKGGNWDRLEEILKRMQEFNCFDYNTAKSKALQEYYDAIQDGRPLFVSLVHNNHDNWIHVECGCEAMSYDVAYCMTGYSLVAIAGSNEKPCRFRYSGDGGFSNIRYGGWANAASRTYYVGGWCDNYSPLKFGLTKGNHAQWPDW</sequence>
<keyword evidence="1" id="KW-0732">Signal</keyword>
<reference evidence="2" key="2">
    <citation type="submission" date="2019-06" db="EMBL/GenBank/DDBJ databases">
        <title>Genomics analysis of Aphanomyces spp. identifies a new class of oomycete effector associated with host adaptation.</title>
        <authorList>
            <person name="Gaulin E."/>
        </authorList>
    </citation>
    <scope>NUCLEOTIDE SEQUENCE</scope>
    <source>
        <strain evidence="2">CBS 578.67</strain>
    </source>
</reference>
<dbReference type="AlphaFoldDB" id="A0A485KLK6"/>
<feature type="chain" id="PRO_5036116101" evidence="1">
    <location>
        <begin position="19"/>
        <end position="180"/>
    </location>
</feature>
<feature type="signal peptide" evidence="1">
    <location>
        <begin position="1"/>
        <end position="18"/>
    </location>
</feature>
<gene>
    <name evidence="3" type="primary">Aste57867_8868</name>
    <name evidence="2" type="ORF">As57867_008833</name>
    <name evidence="3" type="ORF">ASTE57867_8868</name>
</gene>
<organism evidence="3 4">
    <name type="scientific">Aphanomyces stellatus</name>
    <dbReference type="NCBI Taxonomy" id="120398"/>
    <lineage>
        <taxon>Eukaryota</taxon>
        <taxon>Sar</taxon>
        <taxon>Stramenopiles</taxon>
        <taxon>Oomycota</taxon>
        <taxon>Saprolegniomycetes</taxon>
        <taxon>Saprolegniales</taxon>
        <taxon>Verrucalvaceae</taxon>
        <taxon>Aphanomyces</taxon>
    </lineage>
</organism>
<evidence type="ECO:0000313" key="3">
    <source>
        <dbReference type="EMBL" id="VFT85754.1"/>
    </source>
</evidence>
<protein>
    <submittedName>
        <fullName evidence="3">Aste57867_8868 protein</fullName>
    </submittedName>
</protein>
<accession>A0A485KLK6</accession>
<reference evidence="3 4" key="1">
    <citation type="submission" date="2019-03" db="EMBL/GenBank/DDBJ databases">
        <authorList>
            <person name="Gaulin E."/>
            <person name="Dumas B."/>
        </authorList>
    </citation>
    <scope>NUCLEOTIDE SEQUENCE [LARGE SCALE GENOMIC DNA]</scope>
    <source>
        <strain evidence="3">CBS 568.67</strain>
    </source>
</reference>
<evidence type="ECO:0000313" key="4">
    <source>
        <dbReference type="Proteomes" id="UP000332933"/>
    </source>
</evidence>
<proteinExistence type="predicted"/>
<name>A0A485KLK6_9STRA</name>